<evidence type="ECO:0000259" key="1">
    <source>
        <dbReference type="PROSITE" id="PS50042"/>
    </source>
</evidence>
<dbReference type="InterPro" id="IPR000595">
    <property type="entry name" value="cNMP-bd_dom"/>
</dbReference>
<gene>
    <name evidence="2" type="ORF">LCGC14_1185700</name>
</gene>
<dbReference type="AlphaFoldDB" id="A0A0F9LQP4"/>
<dbReference type="GO" id="GO:0005952">
    <property type="term" value="C:cAMP-dependent protein kinase complex"/>
    <property type="evidence" value="ECO:0007669"/>
    <property type="project" value="InterPro"/>
</dbReference>
<organism evidence="2">
    <name type="scientific">marine sediment metagenome</name>
    <dbReference type="NCBI Taxonomy" id="412755"/>
    <lineage>
        <taxon>unclassified sequences</taxon>
        <taxon>metagenomes</taxon>
        <taxon>ecological metagenomes</taxon>
    </lineage>
</organism>
<proteinExistence type="predicted"/>
<dbReference type="PRINTS" id="PR00103">
    <property type="entry name" value="CAMPKINASE"/>
</dbReference>
<accession>A0A0F9LQP4</accession>
<comment type="caution">
    <text evidence="2">The sequence shown here is derived from an EMBL/GenBank/DDBJ whole genome shotgun (WGS) entry which is preliminary data.</text>
</comment>
<sequence length="174" mass="19692">MESPMWGNGIFKKKNKEDSIFATLKKVPIFSDLKPKELAEVEKIVHQRRYKKNETIIHAGDPGLGMYIIVNGSVEVVEEDEKAGKRTLAKLSDGSFFGDMALLDEDPRSASAIALVDSDIMGFFRPDFLDLIYRKPKLGIKVLLALARIIGERLRHTNELLVKIQERKDTHRNG</sequence>
<dbReference type="SMART" id="SM00100">
    <property type="entry name" value="cNMP"/>
    <property type="match status" value="1"/>
</dbReference>
<reference evidence="2" key="1">
    <citation type="journal article" date="2015" name="Nature">
        <title>Complex archaea that bridge the gap between prokaryotes and eukaryotes.</title>
        <authorList>
            <person name="Spang A."/>
            <person name="Saw J.H."/>
            <person name="Jorgensen S.L."/>
            <person name="Zaremba-Niedzwiedzka K."/>
            <person name="Martijn J."/>
            <person name="Lind A.E."/>
            <person name="van Eijk R."/>
            <person name="Schleper C."/>
            <person name="Guy L."/>
            <person name="Ettema T.J."/>
        </authorList>
    </citation>
    <scope>NUCLEOTIDE SEQUENCE</scope>
</reference>
<dbReference type="SUPFAM" id="SSF51206">
    <property type="entry name" value="cAMP-binding domain-like"/>
    <property type="match status" value="1"/>
</dbReference>
<dbReference type="InterPro" id="IPR050503">
    <property type="entry name" value="cAMP-dep_PK_reg_su-like"/>
</dbReference>
<dbReference type="CDD" id="cd00038">
    <property type="entry name" value="CAP_ED"/>
    <property type="match status" value="1"/>
</dbReference>
<dbReference type="Gene3D" id="2.60.120.10">
    <property type="entry name" value="Jelly Rolls"/>
    <property type="match status" value="1"/>
</dbReference>
<dbReference type="PANTHER" id="PTHR11635">
    <property type="entry name" value="CAMP-DEPENDENT PROTEIN KINASE REGULATORY CHAIN"/>
    <property type="match status" value="1"/>
</dbReference>
<dbReference type="InterPro" id="IPR018490">
    <property type="entry name" value="cNMP-bd_dom_sf"/>
</dbReference>
<feature type="domain" description="Cyclic nucleotide-binding" evidence="1">
    <location>
        <begin position="29"/>
        <end position="132"/>
    </location>
</feature>
<protein>
    <recommendedName>
        <fullName evidence="1">Cyclic nucleotide-binding domain-containing protein</fullName>
    </recommendedName>
</protein>
<evidence type="ECO:0000313" key="2">
    <source>
        <dbReference type="EMBL" id="KKM95683.1"/>
    </source>
</evidence>
<name>A0A0F9LQP4_9ZZZZ</name>
<dbReference type="GO" id="GO:0005829">
    <property type="term" value="C:cytosol"/>
    <property type="evidence" value="ECO:0007669"/>
    <property type="project" value="TreeGrafter"/>
</dbReference>
<dbReference type="InterPro" id="IPR014710">
    <property type="entry name" value="RmlC-like_jellyroll"/>
</dbReference>
<dbReference type="Pfam" id="PF00027">
    <property type="entry name" value="cNMP_binding"/>
    <property type="match status" value="1"/>
</dbReference>
<dbReference type="EMBL" id="LAZR01005974">
    <property type="protein sequence ID" value="KKM95683.1"/>
    <property type="molecule type" value="Genomic_DNA"/>
</dbReference>
<dbReference type="PROSITE" id="PS50042">
    <property type="entry name" value="CNMP_BINDING_3"/>
    <property type="match status" value="1"/>
</dbReference>
<dbReference type="PANTHER" id="PTHR11635:SF152">
    <property type="entry name" value="CAMP-DEPENDENT PROTEIN KINASE TYPE I REGULATORY SUBUNIT-RELATED"/>
    <property type="match status" value="1"/>
</dbReference>